<dbReference type="EMBL" id="KN562805">
    <property type="protein sequence ID" value="KHJ85727.1"/>
    <property type="molecule type" value="Genomic_DNA"/>
</dbReference>
<name>A0A0B1SQE1_OESDE</name>
<keyword evidence="3" id="KW-1185">Reference proteome</keyword>
<proteinExistence type="predicted"/>
<protein>
    <recommendedName>
        <fullName evidence="4">Nucleic acid-binding domain protein</fullName>
    </recommendedName>
</protein>
<evidence type="ECO:0000313" key="3">
    <source>
        <dbReference type="Proteomes" id="UP000053660"/>
    </source>
</evidence>
<sequence>MASPSAKPLLMDKLPLPVTIGFIRGKVKEGEVVRIGNKIFPKIMCVGLVTSYRSVHSLSSVEYIVSDPSDSAASVKEISVLHREEPSSSKEQVEFPNGTSVFISGKLTRFKGSVAIQASSMRKLICPDEYDCLKMEAFLALQFHTKNPSVQTPVRRSLQGGVNTAAVQSPLSAPSSGKRLSSSSSTFTSTPKRPNVANNALPGRTVGTAARREAISRSMTGKNEVPEKGQADAAAVKEAGSQDSFEDAVFLEK</sequence>
<dbReference type="Proteomes" id="UP000053660">
    <property type="component" value="Unassembled WGS sequence"/>
</dbReference>
<dbReference type="Gene3D" id="2.40.50.140">
    <property type="entry name" value="Nucleic acid-binding proteins"/>
    <property type="match status" value="1"/>
</dbReference>
<dbReference type="OrthoDB" id="5837223at2759"/>
<dbReference type="InterPro" id="IPR012340">
    <property type="entry name" value="NA-bd_OB-fold"/>
</dbReference>
<feature type="region of interest" description="Disordered" evidence="1">
    <location>
        <begin position="166"/>
        <end position="253"/>
    </location>
</feature>
<dbReference type="AlphaFoldDB" id="A0A0B1SQE1"/>
<accession>A0A0B1SQE1</accession>
<dbReference type="SUPFAM" id="SSF50249">
    <property type="entry name" value="Nucleic acid-binding proteins"/>
    <property type="match status" value="1"/>
</dbReference>
<gene>
    <name evidence="2" type="ORF">OESDEN_14538</name>
</gene>
<reference evidence="2 3" key="1">
    <citation type="submission" date="2014-03" db="EMBL/GenBank/DDBJ databases">
        <title>Draft genome of the hookworm Oesophagostomum dentatum.</title>
        <authorList>
            <person name="Mitreva M."/>
        </authorList>
    </citation>
    <scope>NUCLEOTIDE SEQUENCE [LARGE SCALE GENOMIC DNA]</scope>
    <source>
        <strain evidence="2 3">OD-Hann</strain>
    </source>
</reference>
<evidence type="ECO:0000313" key="2">
    <source>
        <dbReference type="EMBL" id="KHJ85727.1"/>
    </source>
</evidence>
<evidence type="ECO:0008006" key="4">
    <source>
        <dbReference type="Google" id="ProtNLM"/>
    </source>
</evidence>
<organism evidence="2 3">
    <name type="scientific">Oesophagostomum dentatum</name>
    <name type="common">Nodular worm</name>
    <dbReference type="NCBI Taxonomy" id="61180"/>
    <lineage>
        <taxon>Eukaryota</taxon>
        <taxon>Metazoa</taxon>
        <taxon>Ecdysozoa</taxon>
        <taxon>Nematoda</taxon>
        <taxon>Chromadorea</taxon>
        <taxon>Rhabditida</taxon>
        <taxon>Rhabditina</taxon>
        <taxon>Rhabditomorpha</taxon>
        <taxon>Strongyloidea</taxon>
        <taxon>Strongylidae</taxon>
        <taxon>Oesophagostomum</taxon>
    </lineage>
</organism>
<evidence type="ECO:0000256" key="1">
    <source>
        <dbReference type="SAM" id="MobiDB-lite"/>
    </source>
</evidence>
<feature type="compositionally biased region" description="Low complexity" evidence="1">
    <location>
        <begin position="172"/>
        <end position="190"/>
    </location>
</feature>